<dbReference type="InterPro" id="IPR051012">
    <property type="entry name" value="CellSynth/LPSAsmb/PSIAsmb"/>
</dbReference>
<dbReference type="InterPro" id="IPR011990">
    <property type="entry name" value="TPR-like_helical_dom_sf"/>
</dbReference>
<dbReference type="PANTHER" id="PTHR45586">
    <property type="entry name" value="TPR REPEAT-CONTAINING PROTEIN PA4667"/>
    <property type="match status" value="1"/>
</dbReference>
<sequence>MAPSEITSLYLQEERINAAVHALLQSETFRRATRMRQLLQYLVAETLAGRGERLKQFNIAVEAFGYGSDFDPQVLTSVRTEAYRLRSRLEYYYRTEGATDPLKISVPKGGFMPTFEPRKPSMMATEARAVARIESPPRLLIVPITGLNIADADMLAAFHDEISLHMASLPLVAVLSRSTSSKLRQAGDGLRQAASESQAAYVMEGSLFRQDRTYRLIVRIVDPQQDVVVWSNRHEQHVEDMIAFQRQVAADVAGSVRSWLDSAMAPRRVFSDSLLLREYLRSAIRDRTDGELVALGLGHLTSGGTADATSVFNEAIMSSPDEGLQHTAMGLCHLQSGRLQEAHSAAERGIELAPDSAFAHSSLAAICLHMRDFDGAIMFAQKSVALAPEFDAVKLLLGDCYLYAGFHKTAITQLEEARHLMHEHPAALAHLGYAYARTGQQGKARRLLRMLQDGADSADGPNAAAMTLIHTGLGEVEQAFEWLNRTLMSRPHSQQLLLLSSPAYDSLRAYPRFNALAGRAHVV</sequence>
<keyword evidence="1" id="KW-0677">Repeat</keyword>
<dbReference type="EMBL" id="JAUSRO010000002">
    <property type="protein sequence ID" value="MDP9898415.1"/>
    <property type="molecule type" value="Genomic_DNA"/>
</dbReference>
<protein>
    <submittedName>
        <fullName evidence="3">TolB-like protein/Tfp pilus assembly protein PilF</fullName>
    </submittedName>
</protein>
<dbReference type="Proteomes" id="UP001226867">
    <property type="component" value="Unassembled WGS sequence"/>
</dbReference>
<dbReference type="Gene3D" id="1.25.40.10">
    <property type="entry name" value="Tetratricopeptide repeat domain"/>
    <property type="match status" value="1"/>
</dbReference>
<evidence type="ECO:0000313" key="4">
    <source>
        <dbReference type="Proteomes" id="UP001226867"/>
    </source>
</evidence>
<keyword evidence="2" id="KW-0802">TPR repeat</keyword>
<evidence type="ECO:0000256" key="2">
    <source>
        <dbReference type="ARBA" id="ARBA00022803"/>
    </source>
</evidence>
<evidence type="ECO:0000313" key="3">
    <source>
        <dbReference type="EMBL" id="MDP9898415.1"/>
    </source>
</evidence>
<dbReference type="InterPro" id="IPR019734">
    <property type="entry name" value="TPR_rpt"/>
</dbReference>
<proteinExistence type="predicted"/>
<name>A0ABT9S2G5_9BURK</name>
<reference evidence="3 4" key="1">
    <citation type="submission" date="2023-07" db="EMBL/GenBank/DDBJ databases">
        <title>Sorghum-associated microbial communities from plants grown in Nebraska, USA.</title>
        <authorList>
            <person name="Schachtman D."/>
        </authorList>
    </citation>
    <scope>NUCLEOTIDE SEQUENCE [LARGE SCALE GENOMIC DNA]</scope>
    <source>
        <strain evidence="3 4">DS1607</strain>
    </source>
</reference>
<keyword evidence="4" id="KW-1185">Reference proteome</keyword>
<dbReference type="PANTHER" id="PTHR45586:SF1">
    <property type="entry name" value="LIPOPOLYSACCHARIDE ASSEMBLY PROTEIN B"/>
    <property type="match status" value="1"/>
</dbReference>
<gene>
    <name evidence="3" type="ORF">J2W36_000650</name>
</gene>
<dbReference type="SMART" id="SM00028">
    <property type="entry name" value="TPR"/>
    <property type="match status" value="2"/>
</dbReference>
<dbReference type="Pfam" id="PF13432">
    <property type="entry name" value="TPR_16"/>
    <property type="match status" value="2"/>
</dbReference>
<evidence type="ECO:0000256" key="1">
    <source>
        <dbReference type="ARBA" id="ARBA00022737"/>
    </source>
</evidence>
<dbReference type="RefSeq" id="WP_307688232.1">
    <property type="nucleotide sequence ID" value="NZ_JAUSRO010000002.1"/>
</dbReference>
<accession>A0ABT9S2G5</accession>
<organism evidence="3 4">
    <name type="scientific">Variovorax ginsengisoli</name>
    <dbReference type="NCBI Taxonomy" id="363844"/>
    <lineage>
        <taxon>Bacteria</taxon>
        <taxon>Pseudomonadati</taxon>
        <taxon>Pseudomonadota</taxon>
        <taxon>Betaproteobacteria</taxon>
        <taxon>Burkholderiales</taxon>
        <taxon>Comamonadaceae</taxon>
        <taxon>Variovorax</taxon>
    </lineage>
</organism>
<comment type="caution">
    <text evidence="3">The sequence shown here is derived from an EMBL/GenBank/DDBJ whole genome shotgun (WGS) entry which is preliminary data.</text>
</comment>
<dbReference type="SUPFAM" id="SSF48452">
    <property type="entry name" value="TPR-like"/>
    <property type="match status" value="1"/>
</dbReference>